<sequence length="255" mass="28042">MPATTSHDPLWGRLTYATSNHLSREDARLLPPLSIRYAPLNPRRNTNNYLYRRAVAGRIWSLLRQSHPHQRQLPRIAFPQTSCSGVSYAYGFIDLVFQDEAAHHAALHSLLRFEVDVGGKVNFEQVMWCGSLPRGLFTLDCVAMQCVLPVGAEAKLRRLASAVGVCAAVTLLECRCCTGRLASPTSILRAWFRPDEGEGEGAELLKGLPPNLVINRVNYPLVLSGVRGIEALSPWIAATKGGQGGWRGGTKRCQV</sequence>
<reference evidence="1 2" key="1">
    <citation type="journal article" date="2018" name="Mol. Biol. Evol.">
        <title>Broad Genomic Sampling Reveals a Smut Pathogenic Ancestry of the Fungal Clade Ustilaginomycotina.</title>
        <authorList>
            <person name="Kijpornyongpan T."/>
            <person name="Mondo S.J."/>
            <person name="Barry K."/>
            <person name="Sandor L."/>
            <person name="Lee J."/>
            <person name="Lipzen A."/>
            <person name="Pangilinan J."/>
            <person name="LaButti K."/>
            <person name="Hainaut M."/>
            <person name="Henrissat B."/>
            <person name="Grigoriev I.V."/>
            <person name="Spatafora J.W."/>
            <person name="Aime M.C."/>
        </authorList>
    </citation>
    <scope>NUCLEOTIDE SEQUENCE [LARGE SCALE GENOMIC DNA]</scope>
    <source>
        <strain evidence="1 2">MCA 5214</strain>
    </source>
</reference>
<accession>A0A316UL77</accession>
<keyword evidence="2" id="KW-1185">Reference proteome</keyword>
<name>A0A316UL77_9BASI</name>
<proteinExistence type="predicted"/>
<evidence type="ECO:0000313" key="1">
    <source>
        <dbReference type="EMBL" id="PWN24673.1"/>
    </source>
</evidence>
<protein>
    <submittedName>
        <fullName evidence="1">Uncharacterized protein</fullName>
    </submittedName>
</protein>
<organism evidence="1 2">
    <name type="scientific">Jaminaea rosea</name>
    <dbReference type="NCBI Taxonomy" id="1569628"/>
    <lineage>
        <taxon>Eukaryota</taxon>
        <taxon>Fungi</taxon>
        <taxon>Dikarya</taxon>
        <taxon>Basidiomycota</taxon>
        <taxon>Ustilaginomycotina</taxon>
        <taxon>Exobasidiomycetes</taxon>
        <taxon>Microstromatales</taxon>
        <taxon>Microstromatales incertae sedis</taxon>
        <taxon>Jaminaea</taxon>
    </lineage>
</organism>
<evidence type="ECO:0000313" key="2">
    <source>
        <dbReference type="Proteomes" id="UP000245884"/>
    </source>
</evidence>
<gene>
    <name evidence="1" type="ORF">BDZ90DRAFT_92643</name>
</gene>
<dbReference type="AlphaFoldDB" id="A0A316UL77"/>
<dbReference type="RefSeq" id="XP_025359285.1">
    <property type="nucleotide sequence ID" value="XM_025509956.1"/>
</dbReference>
<dbReference type="EMBL" id="KZ819679">
    <property type="protein sequence ID" value="PWN24673.1"/>
    <property type="molecule type" value="Genomic_DNA"/>
</dbReference>
<dbReference type="Proteomes" id="UP000245884">
    <property type="component" value="Unassembled WGS sequence"/>
</dbReference>
<dbReference type="GeneID" id="37031779"/>